<organism evidence="4 5">
    <name type="scientific">Streptomyces xiangluensis</name>
    <dbReference type="NCBI Taxonomy" id="2665720"/>
    <lineage>
        <taxon>Bacteria</taxon>
        <taxon>Bacillati</taxon>
        <taxon>Actinomycetota</taxon>
        <taxon>Actinomycetes</taxon>
        <taxon>Kitasatosporales</taxon>
        <taxon>Streptomycetaceae</taxon>
        <taxon>Streptomyces</taxon>
    </lineage>
</organism>
<feature type="region of interest" description="Disordered" evidence="1">
    <location>
        <begin position="27"/>
        <end position="55"/>
    </location>
</feature>
<reference evidence="5" key="1">
    <citation type="journal article" date="2019" name="Int. J. Syst. Evol. Microbiol.">
        <title>The Global Catalogue of Microorganisms (GCM) 10K type strain sequencing project: providing services to taxonomists for standard genome sequencing and annotation.</title>
        <authorList>
            <consortium name="The Broad Institute Genomics Platform"/>
            <consortium name="The Broad Institute Genome Sequencing Center for Infectious Disease"/>
            <person name="Wu L."/>
            <person name="Ma J."/>
        </authorList>
    </citation>
    <scope>NUCLEOTIDE SEQUENCE [LARGE SCALE GENOMIC DNA]</scope>
    <source>
        <strain evidence="5">DT43</strain>
    </source>
</reference>
<evidence type="ECO:0000256" key="1">
    <source>
        <dbReference type="SAM" id="MobiDB-lite"/>
    </source>
</evidence>
<name>A0ABV8YPU7_9ACTN</name>
<feature type="region of interest" description="Disordered" evidence="1">
    <location>
        <begin position="281"/>
        <end position="310"/>
    </location>
</feature>
<gene>
    <name evidence="4" type="ORF">ACFPH6_22650</name>
</gene>
<keyword evidence="2" id="KW-1133">Transmembrane helix</keyword>
<keyword evidence="5" id="KW-1185">Reference proteome</keyword>
<dbReference type="InterPro" id="IPR018929">
    <property type="entry name" value="DUF2510"/>
</dbReference>
<evidence type="ECO:0000256" key="2">
    <source>
        <dbReference type="SAM" id="Phobius"/>
    </source>
</evidence>
<feature type="compositionally biased region" description="Low complexity" evidence="1">
    <location>
        <begin position="32"/>
        <end position="47"/>
    </location>
</feature>
<protein>
    <submittedName>
        <fullName evidence="4">DUF2510 domain-containing protein</fullName>
    </submittedName>
</protein>
<evidence type="ECO:0000259" key="3">
    <source>
        <dbReference type="Pfam" id="PF10708"/>
    </source>
</evidence>
<feature type="transmembrane region" description="Helical" evidence="2">
    <location>
        <begin position="60"/>
        <end position="81"/>
    </location>
</feature>
<dbReference type="Proteomes" id="UP001596012">
    <property type="component" value="Unassembled WGS sequence"/>
</dbReference>
<evidence type="ECO:0000313" key="4">
    <source>
        <dbReference type="EMBL" id="MFC4467292.1"/>
    </source>
</evidence>
<dbReference type="Pfam" id="PF10708">
    <property type="entry name" value="DUF2510"/>
    <property type="match status" value="1"/>
</dbReference>
<keyword evidence="2" id="KW-0812">Transmembrane</keyword>
<feature type="domain" description="DUF2510" evidence="3">
    <location>
        <begin position="5"/>
        <end position="37"/>
    </location>
</feature>
<evidence type="ECO:0000313" key="5">
    <source>
        <dbReference type="Proteomes" id="UP001596012"/>
    </source>
</evidence>
<accession>A0ABV8YPU7</accession>
<comment type="caution">
    <text evidence="4">The sequence shown here is derived from an EMBL/GenBank/DDBJ whole genome shotgun (WGS) entry which is preliminary data.</text>
</comment>
<keyword evidence="2" id="KW-0472">Membrane</keyword>
<sequence>MTPSPGWYRDPSAPHVERWWDGTRWTEHMRAPEAPQQPLAQPGFAPAPGGPGGGSGRAKVIALVAAAAVLVAAIVTGAVVLNRDDGSTEANTTPAPESSAPASDPPSPTPSESTTEPSADDPSTVVDELNGITFPLLDGWVRPQYVAEDYVVMTTPDTYTCPGDDGLCRHGRVISRTVTANDEKSPEALAKADISEAADQAYDVDPLDRRPYGGITSKKLVKQGPVAVAGRTGYFVRWQVKTEKGPGGYVQSLAFPSSVGSGAPVMVRFVFDAGQDGPPLTDMDEITKGIRPVGDADTGGGVGSSVGPTQ</sequence>
<proteinExistence type="predicted"/>
<feature type="compositionally biased region" description="Low complexity" evidence="1">
    <location>
        <begin position="92"/>
        <end position="102"/>
    </location>
</feature>
<dbReference type="EMBL" id="JBHSFG010000037">
    <property type="protein sequence ID" value="MFC4467292.1"/>
    <property type="molecule type" value="Genomic_DNA"/>
</dbReference>
<dbReference type="RefSeq" id="WP_386344622.1">
    <property type="nucleotide sequence ID" value="NZ_JBHSFG010000037.1"/>
</dbReference>
<feature type="region of interest" description="Disordered" evidence="1">
    <location>
        <begin position="84"/>
        <end position="126"/>
    </location>
</feature>